<accession>X1HRQ7</accession>
<protein>
    <recommendedName>
        <fullName evidence="3">Organic solvent tolerance-like N-terminal domain-containing protein</fullName>
    </recommendedName>
</protein>
<dbReference type="PANTHER" id="PTHR30189:SF1">
    <property type="entry name" value="LPS-ASSEMBLY PROTEIN LPTD"/>
    <property type="match status" value="1"/>
</dbReference>
<dbReference type="AlphaFoldDB" id="X1HRQ7"/>
<dbReference type="GO" id="GO:0009279">
    <property type="term" value="C:cell outer membrane"/>
    <property type="evidence" value="ECO:0007669"/>
    <property type="project" value="TreeGrafter"/>
</dbReference>
<organism evidence="2">
    <name type="scientific">marine sediment metagenome</name>
    <dbReference type="NCBI Taxonomy" id="412755"/>
    <lineage>
        <taxon>unclassified sequences</taxon>
        <taxon>metagenomes</taxon>
        <taxon>ecological metagenomes</taxon>
    </lineage>
</organism>
<feature type="coiled-coil region" evidence="1">
    <location>
        <begin position="12"/>
        <end position="40"/>
    </location>
</feature>
<name>X1HRQ7_9ZZZZ</name>
<reference evidence="2" key="1">
    <citation type="journal article" date="2014" name="Front. Microbiol.">
        <title>High frequency of phylogenetically diverse reductive dehalogenase-homologous genes in deep subseafloor sedimentary metagenomes.</title>
        <authorList>
            <person name="Kawai M."/>
            <person name="Futagami T."/>
            <person name="Toyoda A."/>
            <person name="Takaki Y."/>
            <person name="Nishi S."/>
            <person name="Hori S."/>
            <person name="Arai W."/>
            <person name="Tsubouchi T."/>
            <person name="Morono Y."/>
            <person name="Uchiyama I."/>
            <person name="Ito T."/>
            <person name="Fujiyama A."/>
            <person name="Inagaki F."/>
            <person name="Takami H."/>
        </authorList>
    </citation>
    <scope>NUCLEOTIDE SEQUENCE</scope>
    <source>
        <strain evidence="2">Expedition CK06-06</strain>
    </source>
</reference>
<dbReference type="InterPro" id="IPR050218">
    <property type="entry name" value="LptD"/>
</dbReference>
<dbReference type="GO" id="GO:1990351">
    <property type="term" value="C:transporter complex"/>
    <property type="evidence" value="ECO:0007669"/>
    <property type="project" value="TreeGrafter"/>
</dbReference>
<evidence type="ECO:0008006" key="3">
    <source>
        <dbReference type="Google" id="ProtNLM"/>
    </source>
</evidence>
<evidence type="ECO:0000256" key="1">
    <source>
        <dbReference type="SAM" id="Coils"/>
    </source>
</evidence>
<evidence type="ECO:0000313" key="2">
    <source>
        <dbReference type="EMBL" id="GAH72157.1"/>
    </source>
</evidence>
<dbReference type="PANTHER" id="PTHR30189">
    <property type="entry name" value="LPS-ASSEMBLY PROTEIN"/>
    <property type="match status" value="1"/>
</dbReference>
<sequence length="179" mass="20176">MKRILVVLGILLFSLILAKAEVEEEKKEEKKEEVEETTYSAKKIEYIIEEDLIILSDSAMSKHKNIIVMADSIEYNVKTKVIKAYGHPFLIDDKDTITGMVMIFNIETRKGMVTVGATKIEKGFFTGDTILMVGEKTLNVKDGSFTTCSSNPAHYSFYSKKMKVYGNDMVVCEPVVLKV</sequence>
<dbReference type="EMBL" id="BARU01035185">
    <property type="protein sequence ID" value="GAH72157.1"/>
    <property type="molecule type" value="Genomic_DNA"/>
</dbReference>
<feature type="non-terminal residue" evidence="2">
    <location>
        <position position="179"/>
    </location>
</feature>
<keyword evidence="1" id="KW-0175">Coiled coil</keyword>
<proteinExistence type="predicted"/>
<comment type="caution">
    <text evidence="2">The sequence shown here is derived from an EMBL/GenBank/DDBJ whole genome shotgun (WGS) entry which is preliminary data.</text>
</comment>
<dbReference type="Gene3D" id="2.60.450.10">
    <property type="entry name" value="Lipopolysaccharide (LPS) transport protein A like domain"/>
    <property type="match status" value="1"/>
</dbReference>
<gene>
    <name evidence="2" type="ORF">S03H2_55115</name>
</gene>